<evidence type="ECO:0000313" key="2">
    <source>
        <dbReference type="EMBL" id="KKN16160.1"/>
    </source>
</evidence>
<feature type="domain" description="Amidohydrolase 3" evidence="1">
    <location>
        <begin position="465"/>
        <end position="545"/>
    </location>
</feature>
<reference evidence="2" key="1">
    <citation type="journal article" date="2015" name="Nature">
        <title>Complex archaea that bridge the gap between prokaryotes and eukaryotes.</title>
        <authorList>
            <person name="Spang A."/>
            <person name="Saw J.H."/>
            <person name="Jorgensen S.L."/>
            <person name="Zaremba-Niedzwiedzka K."/>
            <person name="Martijn J."/>
            <person name="Lind A.E."/>
            <person name="van Eijk R."/>
            <person name="Schleper C."/>
            <person name="Guy L."/>
            <person name="Ettema T.J."/>
        </authorList>
    </citation>
    <scope>NUCLEOTIDE SEQUENCE</scope>
</reference>
<dbReference type="Gene3D" id="3.20.20.140">
    <property type="entry name" value="Metal-dependent hydrolases"/>
    <property type="match status" value="2"/>
</dbReference>
<dbReference type="PANTHER" id="PTHR11647">
    <property type="entry name" value="HYDRANTOINASE/DIHYDROPYRIMIDINASE FAMILY MEMBER"/>
    <property type="match status" value="1"/>
</dbReference>
<dbReference type="Gene3D" id="2.30.40.10">
    <property type="entry name" value="Urease, subunit C, domain 1"/>
    <property type="match status" value="2"/>
</dbReference>
<dbReference type="InterPro" id="IPR032466">
    <property type="entry name" value="Metal_Hydrolase"/>
</dbReference>
<dbReference type="GO" id="GO:0016811">
    <property type="term" value="F:hydrolase activity, acting on carbon-nitrogen (but not peptide) bonds, in linear amides"/>
    <property type="evidence" value="ECO:0007669"/>
    <property type="project" value="InterPro"/>
</dbReference>
<dbReference type="Pfam" id="PF07969">
    <property type="entry name" value="Amidohydro_3"/>
    <property type="match status" value="2"/>
</dbReference>
<dbReference type="InterPro" id="IPR050378">
    <property type="entry name" value="Metallo-dep_Hydrolases_sf"/>
</dbReference>
<dbReference type="EMBL" id="LAZR01003642">
    <property type="protein sequence ID" value="KKN16160.1"/>
    <property type="molecule type" value="Genomic_DNA"/>
</dbReference>
<dbReference type="PROSITE" id="PS51257">
    <property type="entry name" value="PROKAR_LIPOPROTEIN"/>
    <property type="match status" value="1"/>
</dbReference>
<proteinExistence type="predicted"/>
<dbReference type="SUPFAM" id="SSF51338">
    <property type="entry name" value="Composite domain of metallo-dependent hydrolases"/>
    <property type="match status" value="1"/>
</dbReference>
<dbReference type="InterPro" id="IPR011059">
    <property type="entry name" value="Metal-dep_hydrolase_composite"/>
</dbReference>
<dbReference type="InterPro" id="IPR013108">
    <property type="entry name" value="Amidohydro_3"/>
</dbReference>
<dbReference type="CDD" id="cd01297">
    <property type="entry name" value="D-aminoacylase"/>
    <property type="match status" value="1"/>
</dbReference>
<dbReference type="SUPFAM" id="SSF51556">
    <property type="entry name" value="Metallo-dependent hydrolases"/>
    <property type="match status" value="1"/>
</dbReference>
<dbReference type="AlphaFoldDB" id="A0A0F9N9F4"/>
<dbReference type="GO" id="GO:0016812">
    <property type="term" value="F:hydrolase activity, acting on carbon-nitrogen (but not peptide) bonds, in cyclic amides"/>
    <property type="evidence" value="ECO:0007669"/>
    <property type="project" value="TreeGrafter"/>
</dbReference>
<accession>A0A0F9N9F4</accession>
<feature type="domain" description="Amidohydrolase 3" evidence="1">
    <location>
        <begin position="74"/>
        <end position="252"/>
    </location>
</feature>
<organism evidence="2">
    <name type="scientific">marine sediment metagenome</name>
    <dbReference type="NCBI Taxonomy" id="412755"/>
    <lineage>
        <taxon>unclassified sequences</taxon>
        <taxon>metagenomes</taxon>
        <taxon>ecological metagenomes</taxon>
    </lineage>
</organism>
<dbReference type="InterPro" id="IPR023100">
    <property type="entry name" value="D-aminoacylase_insert_dom_sf"/>
</dbReference>
<dbReference type="PANTHER" id="PTHR11647:SF1">
    <property type="entry name" value="COLLAPSIN RESPONSE MEDIATOR PROTEIN"/>
    <property type="match status" value="1"/>
</dbReference>
<evidence type="ECO:0000259" key="1">
    <source>
        <dbReference type="Pfam" id="PF07969"/>
    </source>
</evidence>
<comment type="caution">
    <text evidence="2">The sequence shown here is derived from an EMBL/GenBank/DDBJ whole genome shotgun (WGS) entry which is preliminary data.</text>
</comment>
<protein>
    <recommendedName>
        <fullName evidence="1">Amidohydrolase 3 domain-containing protein</fullName>
    </recommendedName>
</protein>
<sequence>MTKRLISIVFCFLMAIFLLSSCRGTAPDKGDFDILITNGKIVDGTGNLMFSGDVGIKGDTIAEIGNLEGKKAAKIIDAKGLVVSPGFIDMHTHCEDGLSDPESKANLNYLIQGTTTVVTGNCSYGTFEIAKTKELWEKQGIGTNAIHLVGLGDVRRAVLEVDPREPTQEEIEKMQSIVRKAMEEGAWGVSAGLEYIPNRYASTEEVIALTKIAAEFGGVYSSHQRDECSRVPEATEETIRIAEETGIRVNVAHYKVCGKSNWGMIKEAVDVINKARARGIPITADMYPYEKAATGYLRSVFMIPKDMEPLAGLQKKMGDMSLPAEERQKLREQYNDEVIKALKDKEKREQIKKLTENGYPHDPGPIVMWGWDNYTVMVADKNSHLIGKIISDLAEEQGRDAFDVAADIVIDDPDAYQSGGAMSEEEMKYAMKHDWLMFSSDGEASPIVAEEDRPRNGHPRSFGSQARVLQRYVREEKVLTLEDGIRKMTSLPASFLQLMDRGILKKGYKADIAIFDPETIRENATYADARQYSTGTEYVIVNGKIGIENGKYTGGLHGKLLLLTDNK</sequence>
<dbReference type="Gene3D" id="3.30.1490.130">
    <property type="entry name" value="D-aminoacylase. Domain 3"/>
    <property type="match status" value="1"/>
</dbReference>
<name>A0A0F9N9F4_9ZZZZ</name>
<gene>
    <name evidence="2" type="ORF">LCGC14_0978700</name>
</gene>
<dbReference type="GO" id="GO:0005829">
    <property type="term" value="C:cytosol"/>
    <property type="evidence" value="ECO:0007669"/>
    <property type="project" value="TreeGrafter"/>
</dbReference>